<dbReference type="AlphaFoldDB" id="A0AAQ1RV75"/>
<dbReference type="RefSeq" id="WP_021659217.1">
    <property type="nucleotide sequence ID" value="NZ_FQVY01000001.1"/>
</dbReference>
<name>A0AAQ1RV75_9FIRM</name>
<proteinExistence type="predicted"/>
<dbReference type="EMBL" id="FQVY01000001">
    <property type="protein sequence ID" value="SHF73890.1"/>
    <property type="molecule type" value="Genomic_DNA"/>
</dbReference>
<dbReference type="Proteomes" id="UP000184089">
    <property type="component" value="Unassembled WGS sequence"/>
</dbReference>
<sequence length="282" mass="32688">MKILSFGAGMQSTALALMSCDNAIAQTLGRPVPFPKVPVYDAVIICDLGFEPPWVQAQADFVGQKCRSVGIFYTSLDAPLYQDLMRDFGKRRVVSIPWWTLSDDGHKSKMPRNCTLDYKVGLISKYVRWELLGYRKGQRLKEEDKKAHEMHMGFSAEEKQRCKENPNPMFVNRFPLVDMQLERRNNYAYIKDVWGLDTKASACCFCPFHRNYFFQYLKLHEQESYQRLVEVDNLLRDNSPKPPVNSELFISRSRKRLGELTPQDCNDAECFALNGRLIWNGF</sequence>
<organism evidence="1 2">
    <name type="scientific">Bittarella massiliensis</name>
    <name type="common">ex Durand et al. 2017</name>
    <dbReference type="NCBI Taxonomy" id="1720313"/>
    <lineage>
        <taxon>Bacteria</taxon>
        <taxon>Bacillati</taxon>
        <taxon>Bacillota</taxon>
        <taxon>Clostridia</taxon>
        <taxon>Eubacteriales</taxon>
        <taxon>Oscillospiraceae</taxon>
        <taxon>Bittarella (ex Durand et al. 2017)</taxon>
    </lineage>
</organism>
<gene>
    <name evidence="1" type="ORF">SAMN05444424_0511</name>
</gene>
<dbReference type="PROSITE" id="PS51257">
    <property type="entry name" value="PROKAR_LIPOPROTEIN"/>
    <property type="match status" value="1"/>
</dbReference>
<accession>A0AAQ1RV75</accession>
<reference evidence="2" key="1">
    <citation type="submission" date="2016-11" db="EMBL/GenBank/DDBJ databases">
        <authorList>
            <person name="Jaros S."/>
            <person name="Januszkiewicz K."/>
            <person name="Wedrychowicz H."/>
        </authorList>
    </citation>
    <scope>NUCLEOTIDE SEQUENCE [LARGE SCALE GENOMIC DNA]</scope>
    <source>
        <strain evidence="2">DSM 4029</strain>
    </source>
</reference>
<comment type="caution">
    <text evidence="1">The sequence shown here is derived from an EMBL/GenBank/DDBJ whole genome shotgun (WGS) entry which is preliminary data.</text>
</comment>
<protein>
    <recommendedName>
        <fullName evidence="3">Phosphoadenosine phosphosulfate reductase family protein</fullName>
    </recommendedName>
</protein>
<evidence type="ECO:0000313" key="2">
    <source>
        <dbReference type="Proteomes" id="UP000184089"/>
    </source>
</evidence>
<evidence type="ECO:0008006" key="3">
    <source>
        <dbReference type="Google" id="ProtNLM"/>
    </source>
</evidence>
<evidence type="ECO:0000313" key="1">
    <source>
        <dbReference type="EMBL" id="SHF73890.1"/>
    </source>
</evidence>